<dbReference type="NCBIfam" id="TIGR03588">
    <property type="entry name" value="PseC"/>
    <property type="match status" value="1"/>
</dbReference>
<feature type="active site" description="Proton acceptor" evidence="1">
    <location>
        <position position="181"/>
    </location>
</feature>
<feature type="modified residue" description="N6-(pyridoxal phosphate)lysine" evidence="2">
    <location>
        <position position="181"/>
    </location>
</feature>
<dbReference type="CDD" id="cd00616">
    <property type="entry name" value="AHBA_syn"/>
    <property type="match status" value="1"/>
</dbReference>
<dbReference type="InterPro" id="IPR020026">
    <property type="entry name" value="PseC"/>
</dbReference>
<evidence type="ECO:0000256" key="3">
    <source>
        <dbReference type="RuleBase" id="RU004508"/>
    </source>
</evidence>
<evidence type="ECO:0000313" key="4">
    <source>
        <dbReference type="EMBL" id="BDG61731.1"/>
    </source>
</evidence>
<reference evidence="4" key="1">
    <citation type="submission" date="2022-03" db="EMBL/GenBank/DDBJ databases">
        <title>Complete genome sequence of Caldinitratiruptor microaerophilus.</title>
        <authorList>
            <person name="Mukaiyama R."/>
            <person name="Nishiyama T."/>
            <person name="Ueda K."/>
        </authorList>
    </citation>
    <scope>NUCLEOTIDE SEQUENCE</scope>
    <source>
        <strain evidence="4">JCM 16183</strain>
    </source>
</reference>
<dbReference type="SUPFAM" id="SSF53383">
    <property type="entry name" value="PLP-dependent transferases"/>
    <property type="match status" value="1"/>
</dbReference>
<dbReference type="InterPro" id="IPR015422">
    <property type="entry name" value="PyrdxlP-dep_Trfase_small"/>
</dbReference>
<dbReference type="GO" id="GO:0008483">
    <property type="term" value="F:transaminase activity"/>
    <property type="evidence" value="ECO:0007669"/>
    <property type="project" value="TreeGrafter"/>
</dbReference>
<keyword evidence="5" id="KW-1185">Reference proteome</keyword>
<evidence type="ECO:0000313" key="5">
    <source>
        <dbReference type="Proteomes" id="UP001163687"/>
    </source>
</evidence>
<dbReference type="InterPro" id="IPR000653">
    <property type="entry name" value="DegT/StrS_aminotransferase"/>
</dbReference>
<dbReference type="PIRSF" id="PIRSF000390">
    <property type="entry name" value="PLP_StrS"/>
    <property type="match status" value="1"/>
</dbReference>
<dbReference type="AlphaFoldDB" id="A0AA35G948"/>
<dbReference type="PANTHER" id="PTHR30244">
    <property type="entry name" value="TRANSAMINASE"/>
    <property type="match status" value="1"/>
</dbReference>
<protein>
    <submittedName>
        <fullName evidence="4">UDP-4-amino-4,6-dideoxy-N-acetyl-beta-L-altrosami ne transaminase</fullName>
    </submittedName>
</protein>
<dbReference type="Gene3D" id="3.90.1150.10">
    <property type="entry name" value="Aspartate Aminotransferase, domain 1"/>
    <property type="match status" value="1"/>
</dbReference>
<gene>
    <name evidence="4" type="ORF">caldi_28210</name>
</gene>
<sequence length="380" mass="42805">MMIPYGRQWIDEDDIEAVARALRSDWLTTGPEVEAFERDLAEYTGARYAVVFSSGTAALHGAYFAAGIGPGDAILTSPVTFAATANAARFLGADVVFADVDRNTVNLDPASARERLDRRVKAIVPVDFAGHPADMDAFRQLASDTGSVLISDACHSLGATYRGRPVGMLADMTVFSFHPVKGITTGEGGAVVTDDRVFYRRLVQFRNHGIERDPEFMADYHGPWYHEMQLLGFNYRLTDIQCALGRSQLAKLPRFLDRRREIAARYTEAFERIEGVTVPAVMPDVQPAWHLYVLRLDPDLYDRRAVFEALRERGLGVQVHYIPVYWHPYYRSLGYARGLCPVAEDYYRRCISIPLYPALDESEVQYVIRSVRSVLEAHRK</sequence>
<keyword evidence="2 3" id="KW-0663">Pyridoxal phosphate</keyword>
<dbReference type="InterPro" id="IPR015421">
    <property type="entry name" value="PyrdxlP-dep_Trfase_major"/>
</dbReference>
<proteinExistence type="inferred from homology"/>
<dbReference type="InterPro" id="IPR015424">
    <property type="entry name" value="PyrdxlP-dep_Trfase"/>
</dbReference>
<dbReference type="GO" id="GO:0030170">
    <property type="term" value="F:pyridoxal phosphate binding"/>
    <property type="evidence" value="ECO:0007669"/>
    <property type="project" value="TreeGrafter"/>
</dbReference>
<accession>A0AA35G948</accession>
<evidence type="ECO:0000256" key="1">
    <source>
        <dbReference type="PIRSR" id="PIRSR000390-1"/>
    </source>
</evidence>
<name>A0AA35G948_9FIRM</name>
<comment type="similarity">
    <text evidence="3">Belongs to the DegT/DnrJ/EryC1 family.</text>
</comment>
<dbReference type="EMBL" id="AP025628">
    <property type="protein sequence ID" value="BDG61731.1"/>
    <property type="molecule type" value="Genomic_DNA"/>
</dbReference>
<dbReference type="Pfam" id="PF01041">
    <property type="entry name" value="DegT_DnrJ_EryC1"/>
    <property type="match status" value="1"/>
</dbReference>
<dbReference type="KEGG" id="cmic:caldi_28210"/>
<dbReference type="GO" id="GO:0000271">
    <property type="term" value="P:polysaccharide biosynthetic process"/>
    <property type="evidence" value="ECO:0007669"/>
    <property type="project" value="TreeGrafter"/>
</dbReference>
<dbReference type="Gene3D" id="3.40.640.10">
    <property type="entry name" value="Type I PLP-dependent aspartate aminotransferase-like (Major domain)"/>
    <property type="match status" value="1"/>
</dbReference>
<dbReference type="Proteomes" id="UP001163687">
    <property type="component" value="Chromosome"/>
</dbReference>
<dbReference type="PANTHER" id="PTHR30244:SF34">
    <property type="entry name" value="DTDP-4-AMINO-4,6-DIDEOXYGALACTOSE TRANSAMINASE"/>
    <property type="match status" value="1"/>
</dbReference>
<organism evidence="4 5">
    <name type="scientific">Caldinitratiruptor microaerophilus</name>
    <dbReference type="NCBI Taxonomy" id="671077"/>
    <lineage>
        <taxon>Bacteria</taxon>
        <taxon>Bacillati</taxon>
        <taxon>Bacillota</taxon>
        <taxon>Clostridia</taxon>
        <taxon>Eubacteriales</taxon>
        <taxon>Symbiobacteriaceae</taxon>
        <taxon>Caldinitratiruptor</taxon>
    </lineage>
</organism>
<evidence type="ECO:0000256" key="2">
    <source>
        <dbReference type="PIRSR" id="PIRSR000390-2"/>
    </source>
</evidence>